<reference evidence="2 3" key="1">
    <citation type="submission" date="2021-05" db="EMBL/GenBank/DDBJ databases">
        <authorList>
            <person name="Zahm M."/>
            <person name="Klopp C."/>
            <person name="Cabau C."/>
            <person name="Kuhl H."/>
            <person name="Suciu R."/>
            <person name="Ciorpac M."/>
            <person name="Holostenco D."/>
            <person name="Gessner J."/>
            <person name="Wuertz S."/>
            <person name="Hohne C."/>
            <person name="Stock M."/>
            <person name="Gislard M."/>
            <person name="Lluch J."/>
            <person name="Milhes M."/>
            <person name="Lampietro C."/>
            <person name="Lopez Roques C."/>
            <person name="Donnadieu C."/>
            <person name="Du K."/>
            <person name="Schartl M."/>
            <person name="Guiguen Y."/>
        </authorList>
    </citation>
    <scope>NUCLEOTIDE SEQUENCE [LARGE SCALE GENOMIC DNA]</scope>
    <source>
        <strain evidence="2">Hh-F2</strain>
        <tissue evidence="2">Blood</tissue>
    </source>
</reference>
<protein>
    <submittedName>
        <fullName evidence="2">Uncharacterized protein</fullName>
    </submittedName>
</protein>
<comment type="caution">
    <text evidence="2">The sequence shown here is derived from an EMBL/GenBank/DDBJ whole genome shotgun (WGS) entry which is preliminary data.</text>
</comment>
<evidence type="ECO:0000313" key="2">
    <source>
        <dbReference type="EMBL" id="KAK6484639.1"/>
    </source>
</evidence>
<proteinExistence type="predicted"/>
<name>A0ABR0ZIP9_HUSHU</name>
<organism evidence="2 3">
    <name type="scientific">Huso huso</name>
    <name type="common">Beluga</name>
    <name type="synonym">Acipenser huso</name>
    <dbReference type="NCBI Taxonomy" id="61971"/>
    <lineage>
        <taxon>Eukaryota</taxon>
        <taxon>Metazoa</taxon>
        <taxon>Chordata</taxon>
        <taxon>Craniata</taxon>
        <taxon>Vertebrata</taxon>
        <taxon>Euteleostomi</taxon>
        <taxon>Actinopterygii</taxon>
        <taxon>Chondrostei</taxon>
        <taxon>Acipenseriformes</taxon>
        <taxon>Acipenseridae</taxon>
        <taxon>Huso</taxon>
    </lineage>
</organism>
<gene>
    <name evidence="2" type="ORF">HHUSO_G12453</name>
</gene>
<accession>A0ABR0ZIP9</accession>
<keyword evidence="3" id="KW-1185">Reference proteome</keyword>
<sequence>MSNPQVQLEKCHLAKPEALKLLNKYRKERYDAFQNQEALGDKMKLAEAMVKSQTDELKQKAKELKRENKELRKTVKKLRTDLGLELDPKFKGKMTMDIMIELQEKEQQRDCLAEENDTLKQKIDQLMTELASKVKAKKMLEEQLLSTQSELRHMTRSHCHLLKLCEELKNSKERPLLTTNFPPISRKDNHRYVSDKLVQTVTSIPVCYRSYKKSL</sequence>
<dbReference type="EMBL" id="JAHFZB010000010">
    <property type="protein sequence ID" value="KAK6484639.1"/>
    <property type="molecule type" value="Genomic_DNA"/>
</dbReference>
<evidence type="ECO:0000256" key="1">
    <source>
        <dbReference type="SAM" id="Coils"/>
    </source>
</evidence>
<feature type="coiled-coil region" evidence="1">
    <location>
        <begin position="43"/>
        <end position="143"/>
    </location>
</feature>
<evidence type="ECO:0000313" key="3">
    <source>
        <dbReference type="Proteomes" id="UP001369086"/>
    </source>
</evidence>
<keyword evidence="1" id="KW-0175">Coiled coil</keyword>
<dbReference type="Proteomes" id="UP001369086">
    <property type="component" value="Unassembled WGS sequence"/>
</dbReference>